<evidence type="ECO:0000256" key="2">
    <source>
        <dbReference type="SAM" id="Phobius"/>
    </source>
</evidence>
<name>A0A133XZY0_9LACT</name>
<keyword evidence="2" id="KW-0472">Membrane</keyword>
<feature type="compositionally biased region" description="Basic and acidic residues" evidence="1">
    <location>
        <begin position="1"/>
        <end position="18"/>
    </location>
</feature>
<dbReference type="Proteomes" id="UP000070422">
    <property type="component" value="Unassembled WGS sequence"/>
</dbReference>
<dbReference type="PATRIC" id="fig|87541.4.peg.832"/>
<sequence length="91" mass="10851">MRKDPLITRKSYRERTSEGKASSFWENWKQKGLFQKKNKEVRERESLEEVDSENRRFREKNSSEKMDSFLNIGIISLTVGIIIVTYIAFFV</sequence>
<dbReference type="STRING" id="87541.AWM71_00780"/>
<dbReference type="EMBL" id="LSCQ01000042">
    <property type="protein sequence ID" value="KXB36472.1"/>
    <property type="molecule type" value="Genomic_DNA"/>
</dbReference>
<feature type="transmembrane region" description="Helical" evidence="2">
    <location>
        <begin position="68"/>
        <end position="89"/>
    </location>
</feature>
<keyword evidence="2" id="KW-0812">Transmembrane</keyword>
<proteinExistence type="predicted"/>
<organism evidence="3 4">
    <name type="scientific">Aerococcus christensenii</name>
    <dbReference type="NCBI Taxonomy" id="87541"/>
    <lineage>
        <taxon>Bacteria</taxon>
        <taxon>Bacillati</taxon>
        <taxon>Bacillota</taxon>
        <taxon>Bacilli</taxon>
        <taxon>Lactobacillales</taxon>
        <taxon>Aerococcaceae</taxon>
        <taxon>Aerococcus</taxon>
    </lineage>
</organism>
<comment type="caution">
    <text evidence="3">The sequence shown here is derived from an EMBL/GenBank/DDBJ whole genome shotgun (WGS) entry which is preliminary data.</text>
</comment>
<gene>
    <name evidence="3" type="ORF">HMPREF3187_00840</name>
</gene>
<evidence type="ECO:0000256" key="1">
    <source>
        <dbReference type="SAM" id="MobiDB-lite"/>
    </source>
</evidence>
<evidence type="ECO:0000313" key="3">
    <source>
        <dbReference type="EMBL" id="KXB36472.1"/>
    </source>
</evidence>
<dbReference type="AlphaFoldDB" id="A0A133XZY0"/>
<dbReference type="RefSeq" id="WP_060936777.1">
    <property type="nucleotide sequence ID" value="NZ_JASOZP010000026.1"/>
</dbReference>
<reference evidence="3 4" key="1">
    <citation type="submission" date="2016-01" db="EMBL/GenBank/DDBJ databases">
        <authorList>
            <person name="Oliw E.H."/>
        </authorList>
    </citation>
    <scope>NUCLEOTIDE SEQUENCE [LARGE SCALE GENOMIC DNA]</scope>
    <source>
        <strain evidence="3 4">KA00635</strain>
    </source>
</reference>
<evidence type="ECO:0000313" key="4">
    <source>
        <dbReference type="Proteomes" id="UP000070422"/>
    </source>
</evidence>
<feature type="region of interest" description="Disordered" evidence="1">
    <location>
        <begin position="1"/>
        <end position="21"/>
    </location>
</feature>
<accession>A0A133XZY0</accession>
<keyword evidence="2" id="KW-1133">Transmembrane helix</keyword>
<protein>
    <submittedName>
        <fullName evidence="3">Uncharacterized protein</fullName>
    </submittedName>
</protein>